<organism evidence="4 5">
    <name type="scientific">Aquirhabdus parva</name>
    <dbReference type="NCBI Taxonomy" id="2283318"/>
    <lineage>
        <taxon>Bacteria</taxon>
        <taxon>Pseudomonadati</taxon>
        <taxon>Pseudomonadota</taxon>
        <taxon>Gammaproteobacteria</taxon>
        <taxon>Moraxellales</taxon>
        <taxon>Moraxellaceae</taxon>
        <taxon>Aquirhabdus</taxon>
    </lineage>
</organism>
<dbReference type="EMBL" id="CP031222">
    <property type="protein sequence ID" value="AXI02482.1"/>
    <property type="molecule type" value="Genomic_DNA"/>
</dbReference>
<name>A0A345P5C3_9GAMM</name>
<dbReference type="InterPro" id="IPR016181">
    <property type="entry name" value="Acyl_CoA_acyltransferase"/>
</dbReference>
<evidence type="ECO:0000313" key="4">
    <source>
        <dbReference type="EMBL" id="AXI02482.1"/>
    </source>
</evidence>
<sequence>MSNVIIRKAQLGDAEILAELSRQLGYPSTVAEVLERLEAILSQLDHHVLIAEIHGQVVGWVHIFTAYRVESSPFAEIGGLVVDQNFRGKGIGLELVIQSKQWASDQGLGQIRVRSNVMREAAHRFYQRIGFEQSKTSIVFSMQI</sequence>
<dbReference type="SUPFAM" id="SSF55729">
    <property type="entry name" value="Acyl-CoA N-acyltransferases (Nat)"/>
    <property type="match status" value="1"/>
</dbReference>
<evidence type="ECO:0000313" key="5">
    <source>
        <dbReference type="Proteomes" id="UP000253940"/>
    </source>
</evidence>
<accession>A0A345P5C3</accession>
<evidence type="ECO:0000259" key="3">
    <source>
        <dbReference type="PROSITE" id="PS51186"/>
    </source>
</evidence>
<dbReference type="PANTHER" id="PTHR43877">
    <property type="entry name" value="AMINOALKYLPHOSPHONATE N-ACETYLTRANSFERASE-RELATED-RELATED"/>
    <property type="match status" value="1"/>
</dbReference>
<dbReference type="GO" id="GO:0016747">
    <property type="term" value="F:acyltransferase activity, transferring groups other than amino-acyl groups"/>
    <property type="evidence" value="ECO:0007669"/>
    <property type="project" value="InterPro"/>
</dbReference>
<proteinExistence type="predicted"/>
<keyword evidence="2" id="KW-0012">Acyltransferase</keyword>
<dbReference type="InterPro" id="IPR050832">
    <property type="entry name" value="Bact_Acetyltransf"/>
</dbReference>
<dbReference type="CDD" id="cd04301">
    <property type="entry name" value="NAT_SF"/>
    <property type="match status" value="1"/>
</dbReference>
<dbReference type="OrthoDB" id="6456007at2"/>
<gene>
    <name evidence="4" type="ORF">HYN46_06360</name>
</gene>
<feature type="domain" description="N-acetyltransferase" evidence="3">
    <location>
        <begin position="4"/>
        <end position="144"/>
    </location>
</feature>
<dbReference type="Proteomes" id="UP000253940">
    <property type="component" value="Chromosome"/>
</dbReference>
<protein>
    <submittedName>
        <fullName evidence="4">GNAT family N-acetyltransferase</fullName>
    </submittedName>
</protein>
<dbReference type="InterPro" id="IPR000182">
    <property type="entry name" value="GNAT_dom"/>
</dbReference>
<evidence type="ECO:0000256" key="2">
    <source>
        <dbReference type="ARBA" id="ARBA00023315"/>
    </source>
</evidence>
<dbReference type="AlphaFoldDB" id="A0A345P5C3"/>
<dbReference type="Gene3D" id="3.40.630.30">
    <property type="match status" value="1"/>
</dbReference>
<dbReference type="PANTHER" id="PTHR43877:SF2">
    <property type="entry name" value="AMINOALKYLPHOSPHONATE N-ACETYLTRANSFERASE-RELATED"/>
    <property type="match status" value="1"/>
</dbReference>
<keyword evidence="5" id="KW-1185">Reference proteome</keyword>
<dbReference type="RefSeq" id="WP_114898592.1">
    <property type="nucleotide sequence ID" value="NZ_CP031222.1"/>
</dbReference>
<reference evidence="4 5" key="1">
    <citation type="submission" date="2018-07" db="EMBL/GenBank/DDBJ databases">
        <title>Genome sequencing of Moraxellaceae gen. HYN0046.</title>
        <authorList>
            <person name="Kim M."/>
            <person name="Yi H."/>
        </authorList>
    </citation>
    <scope>NUCLEOTIDE SEQUENCE [LARGE SCALE GENOMIC DNA]</scope>
    <source>
        <strain evidence="4 5">HYN0046</strain>
    </source>
</reference>
<dbReference type="PROSITE" id="PS51186">
    <property type="entry name" value="GNAT"/>
    <property type="match status" value="1"/>
</dbReference>
<dbReference type="KEGG" id="mbah:HYN46_06360"/>
<evidence type="ECO:0000256" key="1">
    <source>
        <dbReference type="ARBA" id="ARBA00022679"/>
    </source>
</evidence>
<keyword evidence="1 4" id="KW-0808">Transferase</keyword>
<dbReference type="Pfam" id="PF00583">
    <property type="entry name" value="Acetyltransf_1"/>
    <property type="match status" value="1"/>
</dbReference>